<dbReference type="Gene3D" id="3.40.50.200">
    <property type="entry name" value="Peptidase S8/S53 domain"/>
    <property type="match status" value="1"/>
</dbReference>
<dbReference type="InterPro" id="IPR015500">
    <property type="entry name" value="Peptidase_S8_subtilisin-rel"/>
</dbReference>
<keyword evidence="8" id="KW-1185">Reference proteome</keyword>
<keyword evidence="3 5" id="KW-0378">Hydrolase</keyword>
<dbReference type="GO" id="GO:0004252">
    <property type="term" value="F:serine-type endopeptidase activity"/>
    <property type="evidence" value="ECO:0007669"/>
    <property type="project" value="UniProtKB-UniRule"/>
</dbReference>
<proteinExistence type="inferred from homology"/>
<dbReference type="InterPro" id="IPR051048">
    <property type="entry name" value="Peptidase_S8/S53_subtilisin"/>
</dbReference>
<evidence type="ECO:0000256" key="2">
    <source>
        <dbReference type="ARBA" id="ARBA00022670"/>
    </source>
</evidence>
<dbReference type="PANTHER" id="PTHR43399">
    <property type="entry name" value="SUBTILISIN-RELATED"/>
    <property type="match status" value="1"/>
</dbReference>
<dbReference type="eggNOG" id="COG1404">
    <property type="taxonomic scope" value="Bacteria"/>
</dbReference>
<evidence type="ECO:0000313" key="7">
    <source>
        <dbReference type="EMBL" id="EAP88264.1"/>
    </source>
</evidence>
<evidence type="ECO:0000256" key="4">
    <source>
        <dbReference type="ARBA" id="ARBA00022825"/>
    </source>
</evidence>
<feature type="domain" description="Peptidase S8/S53" evidence="6">
    <location>
        <begin position="158"/>
        <end position="424"/>
    </location>
</feature>
<dbReference type="GO" id="GO:0006508">
    <property type="term" value="P:proteolysis"/>
    <property type="evidence" value="ECO:0007669"/>
    <property type="project" value="UniProtKB-KW"/>
</dbReference>
<feature type="active site" description="Charge relay system" evidence="5">
    <location>
        <position position="193"/>
    </location>
</feature>
<evidence type="ECO:0000256" key="3">
    <source>
        <dbReference type="ARBA" id="ARBA00022801"/>
    </source>
</evidence>
<name>A3U7P7_CROAH</name>
<dbReference type="PRINTS" id="PR00723">
    <property type="entry name" value="SUBTILISIN"/>
</dbReference>
<keyword evidence="4 5" id="KW-0720">Serine protease</keyword>
<dbReference type="SUPFAM" id="SSF52743">
    <property type="entry name" value="Subtilisin-like"/>
    <property type="match status" value="1"/>
</dbReference>
<comment type="similarity">
    <text evidence="1 5">Belongs to the peptidase S8 family.</text>
</comment>
<evidence type="ECO:0000259" key="6">
    <source>
        <dbReference type="Pfam" id="PF00082"/>
    </source>
</evidence>
<feature type="active site" description="Charge relay system" evidence="5">
    <location>
        <position position="166"/>
    </location>
</feature>
<gene>
    <name evidence="7" type="ordered locus">CA2559_05875</name>
</gene>
<dbReference type="InterPro" id="IPR023828">
    <property type="entry name" value="Peptidase_S8_Ser-AS"/>
</dbReference>
<dbReference type="PROSITE" id="PS00137">
    <property type="entry name" value="SUBTILASE_HIS"/>
    <property type="match status" value="1"/>
</dbReference>
<dbReference type="PROSITE" id="PS00138">
    <property type="entry name" value="SUBTILASE_SER"/>
    <property type="match status" value="1"/>
</dbReference>
<reference evidence="7 8" key="1">
    <citation type="journal article" date="2010" name="J. Bacteriol.">
        <title>The complete genome sequence of Croceibacter atlanticus HTCC2559T.</title>
        <authorList>
            <person name="Oh H.M."/>
            <person name="Kang I."/>
            <person name="Ferriera S."/>
            <person name="Giovannoni S.J."/>
            <person name="Cho J.C."/>
        </authorList>
    </citation>
    <scope>NUCLEOTIDE SEQUENCE [LARGE SCALE GENOMIC DNA]</scope>
    <source>
        <strain evidence="8">ATCC BAA-628 / HTCC2559 / KCTC 12090</strain>
    </source>
</reference>
<dbReference type="KEGG" id="cat:CA2559_05875"/>
<dbReference type="STRING" id="216432.CA2559_05875"/>
<dbReference type="Proteomes" id="UP000002297">
    <property type="component" value="Chromosome"/>
</dbReference>
<dbReference type="PANTHER" id="PTHR43399:SF4">
    <property type="entry name" value="CELL WALL-ASSOCIATED PROTEASE"/>
    <property type="match status" value="1"/>
</dbReference>
<evidence type="ECO:0000313" key="8">
    <source>
        <dbReference type="Proteomes" id="UP000002297"/>
    </source>
</evidence>
<protein>
    <submittedName>
        <fullName evidence="7">Peptidase S8 and S53, subtilisin, kexin, sedolisin</fullName>
    </submittedName>
</protein>
<evidence type="ECO:0000256" key="1">
    <source>
        <dbReference type="ARBA" id="ARBA00011073"/>
    </source>
</evidence>
<accession>A3U7P7</accession>
<dbReference type="InterPro" id="IPR036852">
    <property type="entry name" value="Peptidase_S8/S53_dom_sf"/>
</dbReference>
<dbReference type="CDD" id="cd00306">
    <property type="entry name" value="Peptidases_S8_S53"/>
    <property type="match status" value="1"/>
</dbReference>
<sequence length="956" mass="104651">MLSLSTTLLSQEYKSFYLELASGIGVDLLDGSQIVIQPDQTIKLVTNQTHPIFDFLNSKPFYSIEKAFPMTSLPRLKKVYIISIKDDTLVTDFVNNTGITYFKEIDDDNNILTSTTTAVNNTQISIPNDYEDLLYGGNNASLELINAPLAWAITTGDSNILVGVVDSSYELNHPDLTGQIVNNIEVVPSNFSHGTAVASIIAANTDNNEGLSSLGRDLKLVTATCGGGGNNLVSGLEELADYPGVRVINCSWRICEGSPVKTYLDDVMDYVRTKDILVVASAGNGVQGDGTVKGCDSDGNGYGYPGSYDDAISVTGVGHRFSIGTLQDNIPGQTKSWIDVHRQLPDNPNNFASHTHNDKVNVSAPGIYVLSATETSNNQTGYTAGIGTSSSTPLASALAGLIFSINPNFTATQVKDIIESTTDNIYDIDLNQPYIGELGTGRINAYAAVLKAQCLTNPESGLDLAMQNSQLDNFEEPDTLTTQPYRSKDIWVRNQDDGLLVKEHQNPEYDSNNPNYVYVRVTNSSCDSSTGSDPLKLYWAKANTALSWPDHWDGSLTMTDPITGEDILMGDQIGTVNIPPLDIGQEAILTFEWLVPNPEDYENINPNPWHFCLLARIDTPNDPMTTPENDNIVLNVWNNNNIVWKNTTVVDVVENSSNYGGVVAVGNYSNQQQSFDLVFVKDANEKGKAIYEEAEVGLEMDTTLYNAWQDGGKSQSQLKSTKDDYKKILTTNNSKLGNIILDAGEIGTLYVSFNFFTNQSTSKDKFALSVLQQDATTGSLIGGEEYIINKKTSSSFRANAGEDQDIKKDEFIVLSATPINEDVTFNWYDQNNTLLYSGENVLVNPEFTSTYKLEVISNLNGFKDYDHVDITVNPFYLESLIPNPANNLVTVQYKVDEASSAYLSVVNTATGQHHNYILDTTQTSRLLDISNLSSGIYSIILVCDGEIQDSLNLSKL</sequence>
<dbReference type="InterPro" id="IPR022398">
    <property type="entry name" value="Peptidase_S8_His-AS"/>
</dbReference>
<dbReference type="Pfam" id="PF00082">
    <property type="entry name" value="Peptidase_S8"/>
    <property type="match status" value="1"/>
</dbReference>
<organism evidence="7 8">
    <name type="scientific">Croceibacter atlanticus (strain ATCC BAA-628 / JCM 21780 / CIP 108009 / IAM 15332 / KCTC 12090 / HTCC2559)</name>
    <dbReference type="NCBI Taxonomy" id="216432"/>
    <lineage>
        <taxon>Bacteria</taxon>
        <taxon>Pseudomonadati</taxon>
        <taxon>Bacteroidota</taxon>
        <taxon>Flavobacteriia</taxon>
        <taxon>Flavobacteriales</taxon>
        <taxon>Flavobacteriaceae</taxon>
        <taxon>Croceibacter</taxon>
    </lineage>
</organism>
<dbReference type="EMBL" id="CP002046">
    <property type="protein sequence ID" value="EAP88264.1"/>
    <property type="molecule type" value="Genomic_DNA"/>
</dbReference>
<dbReference type="HOGENOM" id="CLU_328936_0_0_10"/>
<dbReference type="PROSITE" id="PS51892">
    <property type="entry name" value="SUBTILASE"/>
    <property type="match status" value="1"/>
</dbReference>
<keyword evidence="2 5" id="KW-0645">Protease</keyword>
<feature type="active site" description="Charge relay system" evidence="5">
    <location>
        <position position="389"/>
    </location>
</feature>
<evidence type="ECO:0000256" key="5">
    <source>
        <dbReference type="PROSITE-ProRule" id="PRU01240"/>
    </source>
</evidence>
<dbReference type="AlphaFoldDB" id="A3U7P7"/>
<dbReference type="InterPro" id="IPR000209">
    <property type="entry name" value="Peptidase_S8/S53_dom"/>
</dbReference>